<dbReference type="PANTHER" id="PTHR43124">
    <property type="entry name" value="PURINE EFFLUX PUMP PBUE"/>
    <property type="match status" value="1"/>
</dbReference>
<dbReference type="RefSeq" id="WP_006441891.1">
    <property type="nucleotide sequence ID" value="NZ_CP036524.1"/>
</dbReference>
<feature type="transmembrane region" description="Helical" evidence="7">
    <location>
        <begin position="241"/>
        <end position="259"/>
    </location>
</feature>
<name>C0BXM2_9FIRM</name>
<dbReference type="InterPro" id="IPR036259">
    <property type="entry name" value="MFS_trans_sf"/>
</dbReference>
<keyword evidence="5 7" id="KW-1133">Transmembrane helix</keyword>
<evidence type="ECO:0000256" key="3">
    <source>
        <dbReference type="ARBA" id="ARBA00022475"/>
    </source>
</evidence>
<evidence type="ECO:0000256" key="1">
    <source>
        <dbReference type="ARBA" id="ARBA00004651"/>
    </source>
</evidence>
<dbReference type="eggNOG" id="COG2814">
    <property type="taxonomic scope" value="Bacteria"/>
</dbReference>
<feature type="domain" description="Major facilitator superfamily (MFS) profile" evidence="8">
    <location>
        <begin position="1"/>
        <end position="387"/>
    </location>
</feature>
<evidence type="ECO:0000256" key="4">
    <source>
        <dbReference type="ARBA" id="ARBA00022692"/>
    </source>
</evidence>
<dbReference type="Gene3D" id="1.20.1250.20">
    <property type="entry name" value="MFS general substrate transporter like domains"/>
    <property type="match status" value="1"/>
</dbReference>
<dbReference type="STRING" id="553973.CLOHYLEM_04558"/>
<evidence type="ECO:0000256" key="5">
    <source>
        <dbReference type="ARBA" id="ARBA00022989"/>
    </source>
</evidence>
<gene>
    <name evidence="9" type="ORF">CLOHYLEM_04558</name>
</gene>
<evidence type="ECO:0000259" key="8">
    <source>
        <dbReference type="PROSITE" id="PS50850"/>
    </source>
</evidence>
<keyword evidence="10" id="KW-1185">Reference proteome</keyword>
<protein>
    <submittedName>
        <fullName evidence="9">Transporter, major facilitator family protein</fullName>
    </submittedName>
</protein>
<reference evidence="9" key="2">
    <citation type="submission" date="2013-06" db="EMBL/GenBank/DDBJ databases">
        <title>Draft genome sequence of Clostridium hylemonae (DSM 15053).</title>
        <authorList>
            <person name="Sudarsanam P."/>
            <person name="Ley R."/>
            <person name="Guruge J."/>
            <person name="Turnbaugh P.J."/>
            <person name="Mahowald M."/>
            <person name="Liep D."/>
            <person name="Gordon J."/>
        </authorList>
    </citation>
    <scope>NUCLEOTIDE SEQUENCE</scope>
    <source>
        <strain evidence="9">DSM 15053</strain>
    </source>
</reference>
<dbReference type="GO" id="GO:0022857">
    <property type="term" value="F:transmembrane transporter activity"/>
    <property type="evidence" value="ECO:0007669"/>
    <property type="project" value="InterPro"/>
</dbReference>
<feature type="transmembrane region" description="Helical" evidence="7">
    <location>
        <begin position="12"/>
        <end position="36"/>
    </location>
</feature>
<proteinExistence type="predicted"/>
<comment type="caution">
    <text evidence="9">The sequence shown here is derived from an EMBL/GenBank/DDBJ whole genome shotgun (WGS) entry which is preliminary data.</text>
</comment>
<dbReference type="OrthoDB" id="2963740at2"/>
<dbReference type="AlphaFoldDB" id="C0BXM2"/>
<evidence type="ECO:0000256" key="2">
    <source>
        <dbReference type="ARBA" id="ARBA00022448"/>
    </source>
</evidence>
<dbReference type="InterPro" id="IPR020846">
    <property type="entry name" value="MFS_dom"/>
</dbReference>
<feature type="transmembrane region" description="Helical" evidence="7">
    <location>
        <begin position="271"/>
        <end position="289"/>
    </location>
</feature>
<dbReference type="EMBL" id="ABYI02000012">
    <property type="protein sequence ID" value="EEG75328.1"/>
    <property type="molecule type" value="Genomic_DNA"/>
</dbReference>
<accession>C0BXM2</accession>
<dbReference type="HOGENOM" id="CLU_001265_10_4_9"/>
<feature type="transmembrane region" description="Helical" evidence="7">
    <location>
        <begin position="162"/>
        <end position="183"/>
    </location>
</feature>
<organism evidence="9 10">
    <name type="scientific">[Clostridium] hylemonae DSM 15053</name>
    <dbReference type="NCBI Taxonomy" id="553973"/>
    <lineage>
        <taxon>Bacteria</taxon>
        <taxon>Bacillati</taxon>
        <taxon>Bacillota</taxon>
        <taxon>Clostridia</taxon>
        <taxon>Lachnospirales</taxon>
        <taxon>Lachnospiraceae</taxon>
    </lineage>
</organism>
<dbReference type="SUPFAM" id="SSF103473">
    <property type="entry name" value="MFS general substrate transporter"/>
    <property type="match status" value="1"/>
</dbReference>
<dbReference type="PANTHER" id="PTHR43124:SF3">
    <property type="entry name" value="CHLORAMPHENICOL EFFLUX PUMP RV0191"/>
    <property type="match status" value="1"/>
</dbReference>
<keyword evidence="4 7" id="KW-0812">Transmembrane</keyword>
<feature type="transmembrane region" description="Helical" evidence="7">
    <location>
        <begin position="98"/>
        <end position="123"/>
    </location>
</feature>
<reference evidence="9" key="1">
    <citation type="submission" date="2009-02" db="EMBL/GenBank/DDBJ databases">
        <authorList>
            <person name="Fulton L."/>
            <person name="Clifton S."/>
            <person name="Fulton B."/>
            <person name="Xu J."/>
            <person name="Minx P."/>
            <person name="Pepin K.H."/>
            <person name="Johnson M."/>
            <person name="Bhonagiri V."/>
            <person name="Nash W.E."/>
            <person name="Mardis E.R."/>
            <person name="Wilson R.K."/>
        </authorList>
    </citation>
    <scope>NUCLEOTIDE SEQUENCE [LARGE SCALE GENOMIC DNA]</scope>
    <source>
        <strain evidence="9">DSM 15053</strain>
    </source>
</reference>
<evidence type="ECO:0000256" key="7">
    <source>
        <dbReference type="SAM" id="Phobius"/>
    </source>
</evidence>
<feature type="transmembrane region" description="Helical" evidence="7">
    <location>
        <begin position="204"/>
        <end position="229"/>
    </location>
</feature>
<dbReference type="GO" id="GO:0005886">
    <property type="term" value="C:plasma membrane"/>
    <property type="evidence" value="ECO:0007669"/>
    <property type="project" value="UniProtKB-SubCell"/>
</dbReference>
<dbReference type="Proteomes" id="UP000004893">
    <property type="component" value="Unassembled WGS sequence"/>
</dbReference>
<evidence type="ECO:0000256" key="6">
    <source>
        <dbReference type="ARBA" id="ARBA00023136"/>
    </source>
</evidence>
<keyword evidence="3" id="KW-1003">Cell membrane</keyword>
<feature type="transmembrane region" description="Helical" evidence="7">
    <location>
        <begin position="135"/>
        <end position="156"/>
    </location>
</feature>
<feature type="transmembrane region" description="Helical" evidence="7">
    <location>
        <begin position="327"/>
        <end position="347"/>
    </location>
</feature>
<feature type="transmembrane region" description="Helical" evidence="7">
    <location>
        <begin position="295"/>
        <end position="315"/>
    </location>
</feature>
<dbReference type="InterPro" id="IPR011701">
    <property type="entry name" value="MFS"/>
</dbReference>
<feature type="transmembrane region" description="Helical" evidence="7">
    <location>
        <begin position="73"/>
        <end position="92"/>
    </location>
</feature>
<sequence>MSNAKSRIKISIYAIALLMMGVIGITSALATIGANFPDASQTMIQNLISVPCFAIIPTTLIVGKLMEYVPKKIIAAAGAVCFLAGGLIPAFVTTSFGLILVMRAVLGIGVGISQVVSTALVADNFSGEEQQKVQGTLQASQMGGVAVMVFAGGWLADIQWNYVFYVHIIAVLTLAAVVFVLPMQKVAVKKEASGEKQSVHLTKATWLWVVFMFAVFVAIQVYSIFLSFLVQERGLGTAADAGLGLAFFAAGGVVMGLLYSRLVKASRNCSVAVGCLMLAVSYFIMAYAGNMILCHIGSLLLGMAVSVIVPGVMIYTGHTVDPFSVGMAISLVTCAQNFGQCVCAYIVNPLTTLFGSSSNVNFTAFILAGILSGALTVVMLIWGMRRNKAEVNS</sequence>
<evidence type="ECO:0000313" key="10">
    <source>
        <dbReference type="Proteomes" id="UP000004893"/>
    </source>
</evidence>
<dbReference type="Pfam" id="PF07690">
    <property type="entry name" value="MFS_1"/>
    <property type="match status" value="1"/>
</dbReference>
<comment type="subcellular location">
    <subcellularLocation>
        <location evidence="1">Cell membrane</location>
        <topology evidence="1">Multi-pass membrane protein</topology>
    </subcellularLocation>
</comment>
<feature type="transmembrane region" description="Helical" evidence="7">
    <location>
        <begin position="48"/>
        <end position="66"/>
    </location>
</feature>
<evidence type="ECO:0000313" key="9">
    <source>
        <dbReference type="EMBL" id="EEG75328.1"/>
    </source>
</evidence>
<feature type="transmembrane region" description="Helical" evidence="7">
    <location>
        <begin position="362"/>
        <end position="383"/>
    </location>
</feature>
<keyword evidence="6 7" id="KW-0472">Membrane</keyword>
<dbReference type="InterPro" id="IPR050189">
    <property type="entry name" value="MFS_Efflux_Transporters"/>
</dbReference>
<keyword evidence="2" id="KW-0813">Transport</keyword>
<dbReference type="PROSITE" id="PS50850">
    <property type="entry name" value="MFS"/>
    <property type="match status" value="1"/>
</dbReference>